<dbReference type="AlphaFoldDB" id="A0A8H6YI97"/>
<dbReference type="EMBL" id="JACAZI010000004">
    <property type="protein sequence ID" value="KAF7361650.1"/>
    <property type="molecule type" value="Genomic_DNA"/>
</dbReference>
<dbReference type="Proteomes" id="UP000620124">
    <property type="component" value="Unassembled WGS sequence"/>
</dbReference>
<accession>A0A8H6YI97</accession>
<reference evidence="1" key="1">
    <citation type="submission" date="2020-05" db="EMBL/GenBank/DDBJ databases">
        <title>Mycena genomes resolve the evolution of fungal bioluminescence.</title>
        <authorList>
            <person name="Tsai I.J."/>
        </authorList>
    </citation>
    <scope>NUCLEOTIDE SEQUENCE</scope>
    <source>
        <strain evidence="1">CCC161011</strain>
    </source>
</reference>
<evidence type="ECO:0000313" key="1">
    <source>
        <dbReference type="EMBL" id="KAF7361650.1"/>
    </source>
</evidence>
<organism evidence="1 2">
    <name type="scientific">Mycena venus</name>
    <dbReference type="NCBI Taxonomy" id="2733690"/>
    <lineage>
        <taxon>Eukaryota</taxon>
        <taxon>Fungi</taxon>
        <taxon>Dikarya</taxon>
        <taxon>Basidiomycota</taxon>
        <taxon>Agaricomycotina</taxon>
        <taxon>Agaricomycetes</taxon>
        <taxon>Agaricomycetidae</taxon>
        <taxon>Agaricales</taxon>
        <taxon>Marasmiineae</taxon>
        <taxon>Mycenaceae</taxon>
        <taxon>Mycena</taxon>
    </lineage>
</organism>
<name>A0A8H6YI97_9AGAR</name>
<dbReference type="OrthoDB" id="3218112at2759"/>
<sequence>MANPGSLETSTSIMSRRDPDFYIEDGNIVLSAKDSNEKCTIYFRIHKSTLVKNSPEVFGNMFAMPPPPTMDKYDGVPLVEMPDDAKSLREFIAILYDPQCMSALLQAEPEDFTLKMLGPVQLAKKYQVDWICKLVASQLQKIWPTTLLSWDIIAKDEAEGRLRRVGAWDPDYEDESLRLRHLPEPVSSIILARECDVPSILPLAFLHLLRFPFEPEEQEVQYANPFYPWKVPERALLSQRDWERLGLARERIAKWFIHWGPNAKGWKYCGTAGMRCEAVTLRTWLHIASDMDLDGNALNLEPRIRAMKCDDGICSSCGQRLANEFWWLLAEFFDKLVYFFQLDDDAE</sequence>
<evidence type="ECO:0000313" key="2">
    <source>
        <dbReference type="Proteomes" id="UP000620124"/>
    </source>
</evidence>
<keyword evidence="2" id="KW-1185">Reference proteome</keyword>
<protein>
    <submittedName>
        <fullName evidence="1">BTB domain-containing protein</fullName>
    </submittedName>
</protein>
<comment type="caution">
    <text evidence="1">The sequence shown here is derived from an EMBL/GenBank/DDBJ whole genome shotgun (WGS) entry which is preliminary data.</text>
</comment>
<proteinExistence type="predicted"/>
<gene>
    <name evidence="1" type="ORF">MVEN_00508400</name>
</gene>